<sequence length="29" mass="3308">MLKAYLLGHCVSALLKMVYLYPLLQVMVP</sequence>
<evidence type="ECO:0000313" key="1">
    <source>
        <dbReference type="Proteomes" id="UP000046392"/>
    </source>
</evidence>
<organism evidence="1 2">
    <name type="scientific">Strongyloides papillosus</name>
    <name type="common">Intestinal threadworm</name>
    <dbReference type="NCBI Taxonomy" id="174720"/>
    <lineage>
        <taxon>Eukaryota</taxon>
        <taxon>Metazoa</taxon>
        <taxon>Ecdysozoa</taxon>
        <taxon>Nematoda</taxon>
        <taxon>Chromadorea</taxon>
        <taxon>Rhabditida</taxon>
        <taxon>Tylenchina</taxon>
        <taxon>Panagrolaimomorpha</taxon>
        <taxon>Strongyloidoidea</taxon>
        <taxon>Strongyloididae</taxon>
        <taxon>Strongyloides</taxon>
    </lineage>
</organism>
<reference evidence="2" key="1">
    <citation type="submission" date="2017-02" db="UniProtKB">
        <authorList>
            <consortium name="WormBaseParasite"/>
        </authorList>
    </citation>
    <scope>IDENTIFICATION</scope>
</reference>
<protein>
    <submittedName>
        <fullName evidence="2">Uncharacterized protein</fullName>
    </submittedName>
</protein>
<proteinExistence type="predicted"/>
<accession>A0A0N5C0D6</accession>
<keyword evidence="1" id="KW-1185">Reference proteome</keyword>
<dbReference type="AlphaFoldDB" id="A0A0N5C0D6"/>
<evidence type="ECO:0000313" key="2">
    <source>
        <dbReference type="WBParaSite" id="SPAL_0001146500.1"/>
    </source>
</evidence>
<dbReference type="WBParaSite" id="SPAL_0001146500.1">
    <property type="protein sequence ID" value="SPAL_0001146500.1"/>
    <property type="gene ID" value="SPAL_0001146500"/>
</dbReference>
<dbReference type="Proteomes" id="UP000046392">
    <property type="component" value="Unplaced"/>
</dbReference>
<name>A0A0N5C0D6_STREA</name>